<organism evidence="1 2">
    <name type="scientific">Ruminococcus albus (strain ATCC 27210 / DSM 20455 / JCM 14654 / NCDO 2250 / 7)</name>
    <dbReference type="NCBI Taxonomy" id="697329"/>
    <lineage>
        <taxon>Bacteria</taxon>
        <taxon>Bacillati</taxon>
        <taxon>Bacillota</taxon>
        <taxon>Clostridia</taxon>
        <taxon>Eubacteriales</taxon>
        <taxon>Oscillospiraceae</taxon>
        <taxon>Ruminococcus</taxon>
    </lineage>
</organism>
<dbReference type="RefSeq" id="WP_013483486.1">
    <property type="nucleotide sequence ID" value="NC_014824.1"/>
</dbReference>
<evidence type="ECO:0000313" key="1">
    <source>
        <dbReference type="EMBL" id="ADU23936.1"/>
    </source>
</evidence>
<evidence type="ECO:0000313" key="2">
    <source>
        <dbReference type="Proteomes" id="UP000006919"/>
    </source>
</evidence>
<reference evidence="2" key="1">
    <citation type="journal article" date="2011" name="J. Bacteriol.">
        <title>Complete genome of the cellulolytic ruminal bacterium Ruminococcus albus 7.</title>
        <authorList>
            <person name="Suen G."/>
            <person name="Stevenson D.M."/>
            <person name="Bruce D.C."/>
            <person name="Chertkov O."/>
            <person name="Copeland A."/>
            <person name="Cheng J.F."/>
            <person name="Detter C."/>
            <person name="Detter J.C."/>
            <person name="Goodwin L.A."/>
            <person name="Han C.S."/>
            <person name="Hauser L.J."/>
            <person name="Ivanova N.N."/>
            <person name="Kyrpides N.C."/>
            <person name="Land M.L."/>
            <person name="Lapidus A."/>
            <person name="Lucas S."/>
            <person name="Ovchinnikova G."/>
            <person name="Pitluck S."/>
            <person name="Tapia R."/>
            <person name="Woyke T."/>
            <person name="Boyum J."/>
            <person name="Mead D."/>
            <person name="Weimer P.J."/>
        </authorList>
    </citation>
    <scope>NUCLEOTIDE SEQUENCE [LARGE SCALE GENOMIC DNA]</scope>
    <source>
        <strain evidence="2">ATCC 27210 / DSM 20455 / JCM 14654 / NCDO 2250 / 7</strain>
        <plasmid evidence="2">pRUMAL01</plasmid>
    </source>
</reference>
<sequence>MGQRSQMYIKFESEKEKILIANYYQWNYGERMISRAKYVIEYIKNAYDTFYKEGNFHFWYENKDTIRKLKRLLDVNFDMQDIVLSQDIIEEFKEEADDNCKFNDYVFYGQDNNDGQFYLYVMNNGSLKYTFTDYNCNDRLTAHQYMEDYNAEDREICEENTTYIEENAQLLSNSEWAEFLDDNYSSLYKRRSTPAEEAVFKLSMLWGDYLRSKKSYKGILYSDFLSKIPDDKAANIIRNKSRWCNESSDINKLFQEMAEELIDESFEIDILKEVELCDVCKPSIEPLKFASGLTSKTPAEQLILYNKLLKKTSSSANRKIITDTSECAVLFSIDSRGNPLITLKLYGEKFGKLKGKPEMVELTPFERYELYDLANEYCKNHYSMSLPSRC</sequence>
<proteinExistence type="predicted"/>
<keyword evidence="1" id="KW-0614">Plasmid</keyword>
<dbReference type="EMBL" id="CP002404">
    <property type="protein sequence ID" value="ADU23936.1"/>
    <property type="molecule type" value="Genomic_DNA"/>
</dbReference>
<geneLocation type="plasmid" evidence="1 2">
    <name>pRUMAL01</name>
</geneLocation>
<protein>
    <submittedName>
        <fullName evidence="1">Uncharacterized protein</fullName>
    </submittedName>
</protein>
<accession>E6UJU0</accession>
<dbReference type="OrthoDB" id="2088370at2"/>
<dbReference type="KEGG" id="ral:Rumal_3489"/>
<dbReference type="HOGENOM" id="CLU_707663_0_0_9"/>
<dbReference type="Proteomes" id="UP000006919">
    <property type="component" value="Plasmid pRUMAL01"/>
</dbReference>
<gene>
    <name evidence="1" type="ordered locus">Rumal_3489</name>
</gene>
<name>E6UJU0_RUMA7</name>
<dbReference type="AlphaFoldDB" id="E6UJU0"/>